<reference evidence="2" key="1">
    <citation type="submission" date="2022-11" db="EMBL/GenBank/DDBJ databases">
        <title>Identification and genomic analyses of a novel endophytic actinobacterium Streptomyces endophytica sp. nov. with potential for biocontrol of Yam anthracnose.</title>
        <authorList>
            <person name="Huang X."/>
        </authorList>
    </citation>
    <scope>NUCLEOTIDE SEQUENCE</scope>
    <source>
        <strain evidence="2">HNM0140</strain>
    </source>
</reference>
<name>A0ABY6PGY4_9ACTN</name>
<proteinExistence type="predicted"/>
<evidence type="ECO:0000313" key="3">
    <source>
        <dbReference type="Proteomes" id="UP001164959"/>
    </source>
</evidence>
<keyword evidence="3" id="KW-1185">Reference proteome</keyword>
<dbReference type="RefSeq" id="WP_265364350.1">
    <property type="nucleotide sequence ID" value="NZ_CP110636.1"/>
</dbReference>
<dbReference type="EMBL" id="CP110636">
    <property type="protein sequence ID" value="UZJ33149.1"/>
    <property type="molecule type" value="Genomic_DNA"/>
</dbReference>
<feature type="region of interest" description="Disordered" evidence="1">
    <location>
        <begin position="153"/>
        <end position="178"/>
    </location>
</feature>
<feature type="region of interest" description="Disordered" evidence="1">
    <location>
        <begin position="363"/>
        <end position="382"/>
    </location>
</feature>
<feature type="region of interest" description="Disordered" evidence="1">
    <location>
        <begin position="567"/>
        <end position="601"/>
    </location>
</feature>
<organism evidence="2 3">
    <name type="scientific">Streptomyces endophytica</name>
    <dbReference type="NCBI Taxonomy" id="2991496"/>
    <lineage>
        <taxon>Bacteria</taxon>
        <taxon>Bacillati</taxon>
        <taxon>Actinomycetota</taxon>
        <taxon>Actinomycetes</taxon>
        <taxon>Kitasatosporales</taxon>
        <taxon>Streptomycetaceae</taxon>
        <taxon>Streptomyces</taxon>
    </lineage>
</organism>
<sequence>MPRLSCHFPITVSVVGAPSAAGIEELGRVVEQALAERLRLARRHLETVTAREPAAMSEARETEDPTRVGVTGRVYRVPSYEGGGALKPVRLTTDAPQPRDPAVLSDTELDAEYLHARNWLLGHGPAEPAHAEIKAYAEALEAELLRRAGGAAAGPVARRPGPTVTVTGGRPPGRPPVAPPGVLGGGPAPPKDRQYRVTASGAGGTYGEHDLPHLLGERGVHAVITSSGPGAHRPNEPGFDFVGIQRGTRTIWLVDNKALNALKDIDGETATALGVNLRASLERAIDKIRPIAEFDGKADLLHRLEAARDAVRAGKPIPAELNMKLAVTNAGGYATGARNLPTQAEFVDLVGAQARAARAADIAAAKEVGDDPTRPRSHADTERMRRQVGGVLSRRPVRVRLGVRIASSLKSAGRGLATIGAVVIWNAAMSRVDQAIEDRFLDRWAKPKLAALEPEIQARLDDRLEELVDLQLRHPGKPLYAVIGLLTTLERGGEDDTELESADLRLTSVSVAAERVEHSEVEHVRTHPWHGIREVRDLIRTTYSVELDPLGKAELATVLSAEIAAEEEAAGARSATPEQQRASQRRRDQLAAQLKQVEQAP</sequence>
<accession>A0ABY6PGY4</accession>
<evidence type="ECO:0000256" key="1">
    <source>
        <dbReference type="SAM" id="MobiDB-lite"/>
    </source>
</evidence>
<evidence type="ECO:0000313" key="2">
    <source>
        <dbReference type="EMBL" id="UZJ33149.1"/>
    </source>
</evidence>
<gene>
    <name evidence="2" type="ORF">OJ254_26290</name>
</gene>
<feature type="compositionally biased region" description="Low complexity" evidence="1">
    <location>
        <begin position="153"/>
        <end position="169"/>
    </location>
</feature>
<protein>
    <submittedName>
        <fullName evidence="2">Uncharacterized protein</fullName>
    </submittedName>
</protein>
<dbReference type="Proteomes" id="UP001164959">
    <property type="component" value="Chromosome"/>
</dbReference>
<feature type="compositionally biased region" description="Basic and acidic residues" evidence="1">
    <location>
        <begin position="367"/>
        <end position="382"/>
    </location>
</feature>